<sequence length="128" mass="13927">MGNRAPISPLPKDTAMGLVLSAATRRGWTTGSGMEGPPIPADSDSIDQAALTQLIKFIVLLSEYEGHVHLNMNLNSRVQLPGPTLSHCIKVRREKINERMKLLQDLVPGCTNMTCTAREGEAILPKSH</sequence>
<proteinExistence type="predicted"/>
<comment type="subcellular location">
    <subcellularLocation>
        <location evidence="1">Nucleus</location>
    </subcellularLocation>
</comment>
<evidence type="ECO:0000256" key="2">
    <source>
        <dbReference type="ARBA" id="ARBA00023242"/>
    </source>
</evidence>
<evidence type="ECO:0000313" key="3">
    <source>
        <dbReference type="EMBL" id="WOL17457.1"/>
    </source>
</evidence>
<accession>A0AAQ3KYN0</accession>
<protein>
    <submittedName>
        <fullName evidence="3">Uncharacterized protein</fullName>
    </submittedName>
</protein>
<dbReference type="PANTHER" id="PTHR12565">
    <property type="entry name" value="STEROL REGULATORY ELEMENT-BINDING PROTEIN"/>
    <property type="match status" value="1"/>
</dbReference>
<dbReference type="Proteomes" id="UP001327560">
    <property type="component" value="Chromosome 8"/>
</dbReference>
<dbReference type="InterPro" id="IPR024097">
    <property type="entry name" value="bHLH_ZIP_TF"/>
</dbReference>
<dbReference type="AlphaFoldDB" id="A0AAQ3KYN0"/>
<dbReference type="EMBL" id="CP136897">
    <property type="protein sequence ID" value="WOL17457.1"/>
    <property type="molecule type" value="Genomic_DNA"/>
</dbReference>
<name>A0AAQ3KYN0_9LILI</name>
<dbReference type="GO" id="GO:0003700">
    <property type="term" value="F:DNA-binding transcription factor activity"/>
    <property type="evidence" value="ECO:0007669"/>
    <property type="project" value="TreeGrafter"/>
</dbReference>
<keyword evidence="4" id="KW-1185">Reference proteome</keyword>
<organism evidence="3 4">
    <name type="scientific">Canna indica</name>
    <name type="common">Indian-shot</name>
    <dbReference type="NCBI Taxonomy" id="4628"/>
    <lineage>
        <taxon>Eukaryota</taxon>
        <taxon>Viridiplantae</taxon>
        <taxon>Streptophyta</taxon>
        <taxon>Embryophyta</taxon>
        <taxon>Tracheophyta</taxon>
        <taxon>Spermatophyta</taxon>
        <taxon>Magnoliopsida</taxon>
        <taxon>Liliopsida</taxon>
        <taxon>Zingiberales</taxon>
        <taxon>Cannaceae</taxon>
        <taxon>Canna</taxon>
    </lineage>
</organism>
<gene>
    <name evidence="3" type="ORF">Cni_G26249</name>
</gene>
<reference evidence="3 4" key="1">
    <citation type="submission" date="2023-10" db="EMBL/GenBank/DDBJ databases">
        <title>Chromosome-scale genome assembly provides insights into flower coloration mechanisms of Canna indica.</title>
        <authorList>
            <person name="Li C."/>
        </authorList>
    </citation>
    <scope>NUCLEOTIDE SEQUENCE [LARGE SCALE GENOMIC DNA]</scope>
    <source>
        <tissue evidence="3">Flower</tissue>
    </source>
</reference>
<keyword evidence="2" id="KW-0539">Nucleus</keyword>
<dbReference type="PANTHER" id="PTHR12565:SF184">
    <property type="entry name" value="BHLH TRANSCRIPTION FACTOR"/>
    <property type="match status" value="1"/>
</dbReference>
<evidence type="ECO:0000256" key="1">
    <source>
        <dbReference type="ARBA" id="ARBA00004123"/>
    </source>
</evidence>
<dbReference type="GO" id="GO:0005634">
    <property type="term" value="C:nucleus"/>
    <property type="evidence" value="ECO:0007669"/>
    <property type="project" value="UniProtKB-SubCell"/>
</dbReference>
<evidence type="ECO:0000313" key="4">
    <source>
        <dbReference type="Proteomes" id="UP001327560"/>
    </source>
</evidence>